<evidence type="ECO:0000256" key="1">
    <source>
        <dbReference type="ARBA" id="ARBA00009981"/>
    </source>
</evidence>
<dbReference type="Proteomes" id="UP001596540">
    <property type="component" value="Unassembled WGS sequence"/>
</dbReference>
<comment type="similarity">
    <text evidence="1 2">Belongs to the phD/YefM antitoxin family.</text>
</comment>
<dbReference type="EMBL" id="JBHTBH010000008">
    <property type="protein sequence ID" value="MFC7329579.1"/>
    <property type="molecule type" value="Genomic_DNA"/>
</dbReference>
<dbReference type="RefSeq" id="WP_379872228.1">
    <property type="nucleotide sequence ID" value="NZ_JBHTBH010000008.1"/>
</dbReference>
<organism evidence="3 4">
    <name type="scientific">Marinactinospora rubrisoli</name>
    <dbReference type="NCBI Taxonomy" id="2715399"/>
    <lineage>
        <taxon>Bacteria</taxon>
        <taxon>Bacillati</taxon>
        <taxon>Actinomycetota</taxon>
        <taxon>Actinomycetes</taxon>
        <taxon>Streptosporangiales</taxon>
        <taxon>Nocardiopsidaceae</taxon>
        <taxon>Marinactinospora</taxon>
    </lineage>
</organism>
<dbReference type="Gene3D" id="6.10.250.330">
    <property type="match status" value="1"/>
</dbReference>
<dbReference type="SUPFAM" id="SSF143120">
    <property type="entry name" value="YefM-like"/>
    <property type="match status" value="1"/>
</dbReference>
<dbReference type="InterPro" id="IPR006442">
    <property type="entry name" value="Antitoxin_Phd/YefM"/>
</dbReference>
<evidence type="ECO:0000313" key="4">
    <source>
        <dbReference type="Proteomes" id="UP001596540"/>
    </source>
</evidence>
<sequence>MSEPESRTEHVESPDSVVDDLEEVAIAHAGHDPVAVVSLDDHRSLQETGYLLRSPENARRLVAAIEALESGGGIQRELIE</sequence>
<evidence type="ECO:0000256" key="2">
    <source>
        <dbReference type="RuleBase" id="RU362080"/>
    </source>
</evidence>
<dbReference type="Pfam" id="PF02604">
    <property type="entry name" value="PhdYeFM_antitox"/>
    <property type="match status" value="1"/>
</dbReference>
<proteinExistence type="inferred from homology"/>
<comment type="caution">
    <text evidence="3">The sequence shown here is derived from an EMBL/GenBank/DDBJ whole genome shotgun (WGS) entry which is preliminary data.</text>
</comment>
<name>A0ABW2KHW9_9ACTN</name>
<keyword evidence="4" id="KW-1185">Reference proteome</keyword>
<accession>A0ABW2KHW9</accession>
<dbReference type="InterPro" id="IPR036165">
    <property type="entry name" value="YefM-like_sf"/>
</dbReference>
<protein>
    <recommendedName>
        <fullName evidence="2">Antitoxin</fullName>
    </recommendedName>
</protein>
<reference evidence="4" key="1">
    <citation type="journal article" date="2019" name="Int. J. Syst. Evol. Microbiol.">
        <title>The Global Catalogue of Microorganisms (GCM) 10K type strain sequencing project: providing services to taxonomists for standard genome sequencing and annotation.</title>
        <authorList>
            <consortium name="The Broad Institute Genomics Platform"/>
            <consortium name="The Broad Institute Genome Sequencing Center for Infectious Disease"/>
            <person name="Wu L."/>
            <person name="Ma J."/>
        </authorList>
    </citation>
    <scope>NUCLEOTIDE SEQUENCE [LARGE SCALE GENOMIC DNA]</scope>
    <source>
        <strain evidence="4">CGMCC 4.7382</strain>
    </source>
</reference>
<gene>
    <name evidence="3" type="ORF">ACFQRF_17745</name>
</gene>
<evidence type="ECO:0000313" key="3">
    <source>
        <dbReference type="EMBL" id="MFC7329579.1"/>
    </source>
</evidence>
<comment type="function">
    <text evidence="2">Antitoxin component of a type II toxin-antitoxin (TA) system.</text>
</comment>